<protein>
    <submittedName>
        <fullName evidence="1">Uncharacterized protein</fullName>
    </submittedName>
</protein>
<accession>A0AAV7ILW2</accession>
<dbReference type="Proteomes" id="UP000826195">
    <property type="component" value="Unassembled WGS sequence"/>
</dbReference>
<gene>
    <name evidence="1" type="ORF">KQX54_006162</name>
</gene>
<organism evidence="1 2">
    <name type="scientific">Cotesia glomerata</name>
    <name type="common">Lepidopteran parasitic wasp</name>
    <name type="synonym">Apanteles glomeratus</name>
    <dbReference type="NCBI Taxonomy" id="32391"/>
    <lineage>
        <taxon>Eukaryota</taxon>
        <taxon>Metazoa</taxon>
        <taxon>Ecdysozoa</taxon>
        <taxon>Arthropoda</taxon>
        <taxon>Hexapoda</taxon>
        <taxon>Insecta</taxon>
        <taxon>Pterygota</taxon>
        <taxon>Neoptera</taxon>
        <taxon>Endopterygota</taxon>
        <taxon>Hymenoptera</taxon>
        <taxon>Apocrita</taxon>
        <taxon>Ichneumonoidea</taxon>
        <taxon>Braconidae</taxon>
        <taxon>Microgastrinae</taxon>
        <taxon>Cotesia</taxon>
    </lineage>
</organism>
<proteinExistence type="predicted"/>
<evidence type="ECO:0000313" key="2">
    <source>
        <dbReference type="Proteomes" id="UP000826195"/>
    </source>
</evidence>
<comment type="caution">
    <text evidence="1">The sequence shown here is derived from an EMBL/GenBank/DDBJ whole genome shotgun (WGS) entry which is preliminary data.</text>
</comment>
<keyword evidence="2" id="KW-1185">Reference proteome</keyword>
<reference evidence="1 2" key="1">
    <citation type="journal article" date="2021" name="J. Hered.">
        <title>A chromosome-level genome assembly of the parasitoid wasp, Cotesia glomerata (Hymenoptera: Braconidae).</title>
        <authorList>
            <person name="Pinto B.J."/>
            <person name="Weis J.J."/>
            <person name="Gamble T."/>
            <person name="Ode P.J."/>
            <person name="Paul R."/>
            <person name="Zaspel J.M."/>
        </authorList>
    </citation>
    <scope>NUCLEOTIDE SEQUENCE [LARGE SCALE GENOMIC DNA]</scope>
    <source>
        <strain evidence="1">CgM1</strain>
    </source>
</reference>
<sequence length="72" mass="8226">MGRWVRLPKLSGAGYSSHLQQFDLFHEVFWFALNTVESIYQAFNSLELAALENPLTLSHFAQRFQPDPDGNA</sequence>
<name>A0AAV7ILW2_COTGL</name>
<dbReference type="AlphaFoldDB" id="A0AAV7ILW2"/>
<evidence type="ECO:0000313" key="1">
    <source>
        <dbReference type="EMBL" id="KAH0553946.1"/>
    </source>
</evidence>
<dbReference type="EMBL" id="JAHXZJ010001119">
    <property type="protein sequence ID" value="KAH0553946.1"/>
    <property type="molecule type" value="Genomic_DNA"/>
</dbReference>